<keyword evidence="2" id="KW-1185">Reference proteome</keyword>
<evidence type="ECO:0000313" key="1">
    <source>
        <dbReference type="EMBL" id="SJN41827.1"/>
    </source>
</evidence>
<reference evidence="1 2" key="1">
    <citation type="submission" date="2017-02" db="EMBL/GenBank/DDBJ databases">
        <authorList>
            <person name="Peterson S.W."/>
        </authorList>
    </citation>
    <scope>NUCLEOTIDE SEQUENCE [LARGE SCALE GENOMIC DNA]</scope>
    <source>
        <strain evidence="1 2">B Mb 05.01</strain>
    </source>
</reference>
<accession>A0A1R4KC07</accession>
<organism evidence="1 2">
    <name type="scientific">Microbacterium esteraromaticum</name>
    <dbReference type="NCBI Taxonomy" id="57043"/>
    <lineage>
        <taxon>Bacteria</taxon>
        <taxon>Bacillati</taxon>
        <taxon>Actinomycetota</taxon>
        <taxon>Actinomycetes</taxon>
        <taxon>Micrococcales</taxon>
        <taxon>Microbacteriaceae</taxon>
        <taxon>Microbacterium</taxon>
    </lineage>
</organism>
<name>A0A1R4KC07_9MICO</name>
<dbReference type="AlphaFoldDB" id="A0A1R4KC07"/>
<dbReference type="EMBL" id="FUKO01000029">
    <property type="protein sequence ID" value="SJN41827.1"/>
    <property type="molecule type" value="Genomic_DNA"/>
</dbReference>
<proteinExistence type="predicted"/>
<dbReference type="RefSeq" id="WP_087132402.1">
    <property type="nucleotide sequence ID" value="NZ_FUKO01000029.1"/>
</dbReference>
<gene>
    <name evidence="1" type="ORF">FM104_11660</name>
</gene>
<sequence length="211" mass="23254">MNDSLGSLFLHSGHGEETPTAITAPEDHTTFRLAQLIILLAEVAPADVKGLDLERIGYYDFFAANPFAMIEEANVRDRARLHRASFDESQLSYASTGSRFANRRQRLQHDLSLLVAYDLVVPRGGGFGSTERGAEIADRFSALYADQYRESVRVVHQHLKRLSEPQLAASARRWLRTPSLVLDLYGVSAGDPDGSDAVTGLQNNQGDPNGR</sequence>
<protein>
    <submittedName>
        <fullName evidence="1">Uncharacterized protein</fullName>
    </submittedName>
</protein>
<dbReference type="OrthoDB" id="4962877at2"/>
<evidence type="ECO:0000313" key="2">
    <source>
        <dbReference type="Proteomes" id="UP000196320"/>
    </source>
</evidence>
<dbReference type="Proteomes" id="UP000196320">
    <property type="component" value="Unassembled WGS sequence"/>
</dbReference>